<reference evidence="2 3" key="1">
    <citation type="submission" date="2021-01" db="EMBL/GenBank/DDBJ databases">
        <title>Whole genome shotgun sequence of Catellatospora coxensis NBRC 107359.</title>
        <authorList>
            <person name="Komaki H."/>
            <person name="Tamura T."/>
        </authorList>
    </citation>
    <scope>NUCLEOTIDE SEQUENCE [LARGE SCALE GENOMIC DNA]</scope>
    <source>
        <strain evidence="2 3">NBRC 107359</strain>
    </source>
</reference>
<name>A0A8J3P7J8_9ACTN</name>
<dbReference type="AlphaFoldDB" id="A0A8J3P7J8"/>
<dbReference type="InterPro" id="IPR013320">
    <property type="entry name" value="ConA-like_dom_sf"/>
</dbReference>
<sequence>MKRLAVALAATLIGSLLVAPGPAAAAAESLKTLAAASRGGTGPLIGSAMRHSAMGDDAYTQRAAQEFSLIAPESEFVWGSVNRGADPANPYHGVYGFDRLDPVVDFARTNNQTIIGQHLAWHTDIPVYDAGAGQIRLYVNGRLQSSRSGVTSWAANNTLRIGHALEGLRFLGGIDDVRLFQKRQDPRWPAGFRPASGYWSGAIGGGCRRVPEE</sequence>
<keyword evidence="1" id="KW-0732">Signal</keyword>
<organism evidence="2 3">
    <name type="scientific">Catellatospora coxensis</name>
    <dbReference type="NCBI Taxonomy" id="310354"/>
    <lineage>
        <taxon>Bacteria</taxon>
        <taxon>Bacillati</taxon>
        <taxon>Actinomycetota</taxon>
        <taxon>Actinomycetes</taxon>
        <taxon>Micromonosporales</taxon>
        <taxon>Micromonosporaceae</taxon>
        <taxon>Catellatospora</taxon>
    </lineage>
</organism>
<accession>A0A8J3P7J8</accession>
<keyword evidence="3" id="KW-1185">Reference proteome</keyword>
<feature type="chain" id="PRO_5035179869" description="Concanavalin A-like lectin/glucanase superfamily protein" evidence="1">
    <location>
        <begin position="26"/>
        <end position="213"/>
    </location>
</feature>
<feature type="signal peptide" evidence="1">
    <location>
        <begin position="1"/>
        <end position="25"/>
    </location>
</feature>
<dbReference type="SUPFAM" id="SSF51445">
    <property type="entry name" value="(Trans)glycosidases"/>
    <property type="match status" value="1"/>
</dbReference>
<dbReference type="Pfam" id="PF13385">
    <property type="entry name" value="Laminin_G_3"/>
    <property type="match status" value="1"/>
</dbReference>
<proteinExistence type="predicted"/>
<dbReference type="EMBL" id="BONI01000026">
    <property type="protein sequence ID" value="GIG06677.1"/>
    <property type="molecule type" value="Genomic_DNA"/>
</dbReference>
<gene>
    <name evidence="2" type="ORF">Cco03nite_33770</name>
</gene>
<dbReference type="RefSeq" id="WP_203693043.1">
    <property type="nucleotide sequence ID" value="NZ_BAAALC010000035.1"/>
</dbReference>
<evidence type="ECO:0000256" key="1">
    <source>
        <dbReference type="SAM" id="SignalP"/>
    </source>
</evidence>
<protein>
    <recommendedName>
        <fullName evidence="4">Concanavalin A-like lectin/glucanase superfamily protein</fullName>
    </recommendedName>
</protein>
<dbReference type="Gene3D" id="3.20.20.80">
    <property type="entry name" value="Glycosidases"/>
    <property type="match status" value="1"/>
</dbReference>
<dbReference type="GO" id="GO:0000272">
    <property type="term" value="P:polysaccharide catabolic process"/>
    <property type="evidence" value="ECO:0007669"/>
    <property type="project" value="UniProtKB-KW"/>
</dbReference>
<dbReference type="InterPro" id="IPR017853">
    <property type="entry name" value="GH"/>
</dbReference>
<comment type="caution">
    <text evidence="2">The sequence shown here is derived from an EMBL/GenBank/DDBJ whole genome shotgun (WGS) entry which is preliminary data.</text>
</comment>
<evidence type="ECO:0000313" key="2">
    <source>
        <dbReference type="EMBL" id="GIG06677.1"/>
    </source>
</evidence>
<dbReference type="GO" id="GO:0004553">
    <property type="term" value="F:hydrolase activity, hydrolyzing O-glycosyl compounds"/>
    <property type="evidence" value="ECO:0007669"/>
    <property type="project" value="InterPro"/>
</dbReference>
<dbReference type="SUPFAM" id="SSF49899">
    <property type="entry name" value="Concanavalin A-like lectins/glucanases"/>
    <property type="match status" value="1"/>
</dbReference>
<evidence type="ECO:0000313" key="3">
    <source>
        <dbReference type="Proteomes" id="UP000630887"/>
    </source>
</evidence>
<dbReference type="Proteomes" id="UP000630887">
    <property type="component" value="Unassembled WGS sequence"/>
</dbReference>
<evidence type="ECO:0008006" key="4">
    <source>
        <dbReference type="Google" id="ProtNLM"/>
    </source>
</evidence>